<evidence type="ECO:0000259" key="1">
    <source>
        <dbReference type="Pfam" id="PF04773"/>
    </source>
</evidence>
<name>A0A3N0ETG2_SINP1</name>
<proteinExistence type="predicted"/>
<dbReference type="Pfam" id="PF04773">
    <property type="entry name" value="FecR"/>
    <property type="match status" value="1"/>
</dbReference>
<sequence length="382" mass="43360">MDDLILRYIEEKANSSEIRIVEDWITASAENQKYYNDFKARYLAGTFDLTSSSVDVETELSAFKVSVEKRSKRNIISLPGHLQKYAAAIILLLGISGWFFLTDRSTSPNDIPADVITLQKENGIIEIIPENRREVIRGQDGSVIGKQNRNTLIYNNGKTGRGDRINYNILKVPYGKRFDIVLSDGSKVLLNSGTSIRYPVRFSEVGNREVTVQGEAFFEITKDSSHPFVVKANGLNVRVLGTKFNVSAYEEDPAVQTVLVEGAVGLYEGTDYRHSEKTILTPGHKATWDKKDQNINIEETDVSVYTSWIRGQMVFKHMKLKHILKKLERQYNVEIVQPGDSIGNMLFTASFDNKEPITQVLETFKEHYGIDYRMTDDKIIIN</sequence>
<dbReference type="InterPro" id="IPR012373">
    <property type="entry name" value="Ferrdict_sens_TM"/>
</dbReference>
<comment type="caution">
    <text evidence="3">The sequence shown here is derived from an EMBL/GenBank/DDBJ whole genome shotgun (WGS) entry which is preliminary data.</text>
</comment>
<dbReference type="PIRSF" id="PIRSF018266">
    <property type="entry name" value="FecR"/>
    <property type="match status" value="1"/>
</dbReference>
<accession>A0A3N0ETG2</accession>
<evidence type="ECO:0000259" key="2">
    <source>
        <dbReference type="Pfam" id="PF16344"/>
    </source>
</evidence>
<feature type="domain" description="Protein FecR C-terminal" evidence="2">
    <location>
        <begin position="313"/>
        <end position="381"/>
    </location>
</feature>
<dbReference type="Gene3D" id="3.55.50.30">
    <property type="match status" value="1"/>
</dbReference>
<dbReference type="FunFam" id="2.60.120.1440:FF:000001">
    <property type="entry name" value="Putative anti-sigma factor"/>
    <property type="match status" value="1"/>
</dbReference>
<evidence type="ECO:0000313" key="3">
    <source>
        <dbReference type="EMBL" id="RNL91091.1"/>
    </source>
</evidence>
<organism evidence="3 4">
    <name type="scientific">Sinomicrobium pectinilyticum</name>
    <dbReference type="NCBI Taxonomy" id="1084421"/>
    <lineage>
        <taxon>Bacteria</taxon>
        <taxon>Pseudomonadati</taxon>
        <taxon>Bacteroidota</taxon>
        <taxon>Flavobacteriia</taxon>
        <taxon>Flavobacteriales</taxon>
        <taxon>Flavobacteriaceae</taxon>
        <taxon>Sinomicrobium</taxon>
    </lineage>
</organism>
<dbReference type="OrthoDB" id="704021at2"/>
<dbReference type="AlphaFoldDB" id="A0A3N0ETG2"/>
<dbReference type="Proteomes" id="UP000267469">
    <property type="component" value="Unassembled WGS sequence"/>
</dbReference>
<dbReference type="PANTHER" id="PTHR30273">
    <property type="entry name" value="PERIPLASMIC SIGNAL SENSOR AND SIGMA FACTOR ACTIVATOR FECR-RELATED"/>
    <property type="match status" value="1"/>
</dbReference>
<dbReference type="GO" id="GO:0016989">
    <property type="term" value="F:sigma factor antagonist activity"/>
    <property type="evidence" value="ECO:0007669"/>
    <property type="project" value="TreeGrafter"/>
</dbReference>
<dbReference type="PANTHER" id="PTHR30273:SF2">
    <property type="entry name" value="PROTEIN FECR"/>
    <property type="match status" value="1"/>
</dbReference>
<feature type="domain" description="FecR protein" evidence="1">
    <location>
        <begin position="173"/>
        <end position="264"/>
    </location>
</feature>
<dbReference type="Gene3D" id="2.60.120.1440">
    <property type="match status" value="1"/>
</dbReference>
<reference evidence="3 4" key="1">
    <citation type="submission" date="2018-10" db="EMBL/GenBank/DDBJ databases">
        <title>Sinomicrobium pectinilyticum sp. nov., a pectinase-producing bacterium isolated from alkaline and saline soil, and emended description of the genus Sinomicrobium.</title>
        <authorList>
            <person name="Cheng B."/>
            <person name="Li C."/>
            <person name="Lai Q."/>
            <person name="Du M."/>
            <person name="Shao Z."/>
            <person name="Xu P."/>
            <person name="Yang C."/>
        </authorList>
    </citation>
    <scope>NUCLEOTIDE SEQUENCE [LARGE SCALE GENOMIC DNA]</scope>
    <source>
        <strain evidence="3 4">5DNS001</strain>
    </source>
</reference>
<dbReference type="EMBL" id="RJTM01000028">
    <property type="protein sequence ID" value="RNL91091.1"/>
    <property type="molecule type" value="Genomic_DNA"/>
</dbReference>
<keyword evidence="4" id="KW-1185">Reference proteome</keyword>
<dbReference type="InterPro" id="IPR006860">
    <property type="entry name" value="FecR"/>
</dbReference>
<evidence type="ECO:0000313" key="4">
    <source>
        <dbReference type="Proteomes" id="UP000267469"/>
    </source>
</evidence>
<protein>
    <submittedName>
        <fullName evidence="3">DUF4974 domain-containing protein</fullName>
    </submittedName>
</protein>
<dbReference type="InterPro" id="IPR032508">
    <property type="entry name" value="FecR_C"/>
</dbReference>
<dbReference type="RefSeq" id="WP_123214972.1">
    <property type="nucleotide sequence ID" value="NZ_RJTM01000028.1"/>
</dbReference>
<gene>
    <name evidence="3" type="ORF">ED312_05325</name>
</gene>
<dbReference type="Pfam" id="PF16344">
    <property type="entry name" value="FecR_C"/>
    <property type="match status" value="1"/>
</dbReference>